<dbReference type="EMBL" id="PUHZ01000004">
    <property type="protein sequence ID" value="PQO47697.1"/>
    <property type="molecule type" value="Genomic_DNA"/>
</dbReference>
<dbReference type="Proteomes" id="UP000237819">
    <property type="component" value="Unassembled WGS sequence"/>
</dbReference>
<comment type="caution">
    <text evidence="2">The sequence shown here is derived from an EMBL/GenBank/DDBJ whole genome shotgun (WGS) entry which is preliminary data.</text>
</comment>
<dbReference type="OrthoDB" id="278173at2"/>
<name>A0A2S8GTE2_9BACT</name>
<evidence type="ECO:0000313" key="2">
    <source>
        <dbReference type="EMBL" id="PQO47697.1"/>
    </source>
</evidence>
<evidence type="ECO:0000313" key="3">
    <source>
        <dbReference type="Proteomes" id="UP000237819"/>
    </source>
</evidence>
<proteinExistence type="predicted"/>
<sequence>MSDEERIRFKCDSCKQTLKAKAKHAGRSFACPHCGAKIRVPQAIGEKGTADDSGLPVDTHQPSETTSGGVKVKSAKAKSRDRSTVIVKKSPPAKEKQKRAARKLGVDFEPDVTEHELEQLIHWAKQNRKERIKEATDKFQAIVSEITPVEWMDEMLVRRFSGLLVLFDADELEGDADNAVRALPRLFATENLTAETIEQILSRLPQLFTRGEDGVFRPVQNTSETYEFDDDDGD</sequence>
<gene>
    <name evidence="2" type="ORF">C5Y93_03310</name>
</gene>
<dbReference type="AlphaFoldDB" id="A0A2S8GTE2"/>
<protein>
    <submittedName>
        <fullName evidence="2">Uncharacterized protein</fullName>
    </submittedName>
</protein>
<reference evidence="2 3" key="1">
    <citation type="submission" date="2018-02" db="EMBL/GenBank/DDBJ databases">
        <title>Comparative genomes isolates from brazilian mangrove.</title>
        <authorList>
            <person name="Araujo J.E."/>
            <person name="Taketani R.G."/>
            <person name="Silva M.C.P."/>
            <person name="Loureco M.V."/>
            <person name="Andreote F.D."/>
        </authorList>
    </citation>
    <scope>NUCLEOTIDE SEQUENCE [LARGE SCALE GENOMIC DNA]</scope>
    <source>
        <strain evidence="2 3">Nap-Phe MGV</strain>
    </source>
</reference>
<organism evidence="2 3">
    <name type="scientific">Blastopirellula marina</name>
    <dbReference type="NCBI Taxonomy" id="124"/>
    <lineage>
        <taxon>Bacteria</taxon>
        <taxon>Pseudomonadati</taxon>
        <taxon>Planctomycetota</taxon>
        <taxon>Planctomycetia</taxon>
        <taxon>Pirellulales</taxon>
        <taxon>Pirellulaceae</taxon>
        <taxon>Blastopirellula</taxon>
    </lineage>
</organism>
<accession>A0A2S8GTE2</accession>
<feature type="region of interest" description="Disordered" evidence="1">
    <location>
        <begin position="45"/>
        <end position="83"/>
    </location>
</feature>
<evidence type="ECO:0000256" key="1">
    <source>
        <dbReference type="SAM" id="MobiDB-lite"/>
    </source>
</evidence>
<dbReference type="RefSeq" id="WP_105333957.1">
    <property type="nucleotide sequence ID" value="NZ_PUHZ01000004.1"/>
</dbReference>